<feature type="transmembrane region" description="Helical" evidence="8">
    <location>
        <begin position="137"/>
        <end position="163"/>
    </location>
</feature>
<comment type="subcellular location">
    <subcellularLocation>
        <location evidence="1 8">Cell membrane</location>
        <topology evidence="1 8">Multi-pass membrane protein</topology>
    </subcellularLocation>
</comment>
<feature type="transmembrane region" description="Helical" evidence="8">
    <location>
        <begin position="169"/>
        <end position="192"/>
    </location>
</feature>
<proteinExistence type="inferred from homology"/>
<dbReference type="EMBL" id="JAVKPH010000001">
    <property type="protein sequence ID" value="MDR5651364.1"/>
    <property type="molecule type" value="Genomic_DNA"/>
</dbReference>
<protein>
    <recommendedName>
        <fullName evidence="8">Probable membrane transporter protein</fullName>
    </recommendedName>
</protein>
<evidence type="ECO:0000256" key="3">
    <source>
        <dbReference type="ARBA" id="ARBA00022448"/>
    </source>
</evidence>
<keyword evidence="10" id="KW-1185">Reference proteome</keyword>
<evidence type="ECO:0000256" key="6">
    <source>
        <dbReference type="ARBA" id="ARBA00022989"/>
    </source>
</evidence>
<evidence type="ECO:0000256" key="8">
    <source>
        <dbReference type="RuleBase" id="RU363041"/>
    </source>
</evidence>
<dbReference type="Proteomes" id="UP001247754">
    <property type="component" value="Unassembled WGS sequence"/>
</dbReference>
<dbReference type="Pfam" id="PF01925">
    <property type="entry name" value="TauE"/>
    <property type="match status" value="1"/>
</dbReference>
<dbReference type="RefSeq" id="WP_310455477.1">
    <property type="nucleotide sequence ID" value="NZ_JAVKPH010000001.1"/>
</dbReference>
<feature type="transmembrane region" description="Helical" evidence="8">
    <location>
        <begin position="80"/>
        <end position="99"/>
    </location>
</feature>
<evidence type="ECO:0000256" key="5">
    <source>
        <dbReference type="ARBA" id="ARBA00022692"/>
    </source>
</evidence>
<evidence type="ECO:0000256" key="1">
    <source>
        <dbReference type="ARBA" id="ARBA00004651"/>
    </source>
</evidence>
<evidence type="ECO:0000256" key="2">
    <source>
        <dbReference type="ARBA" id="ARBA00009142"/>
    </source>
</evidence>
<feature type="transmembrane region" description="Helical" evidence="8">
    <location>
        <begin position="228"/>
        <end position="249"/>
    </location>
</feature>
<dbReference type="PANTHER" id="PTHR30269">
    <property type="entry name" value="TRANSMEMBRANE PROTEIN YFCA"/>
    <property type="match status" value="1"/>
</dbReference>
<name>A0ABU1F3B1_9RHOB</name>
<evidence type="ECO:0000313" key="9">
    <source>
        <dbReference type="EMBL" id="MDR5651364.1"/>
    </source>
</evidence>
<feature type="transmembrane region" description="Helical" evidence="8">
    <location>
        <begin position="105"/>
        <end position="125"/>
    </location>
</feature>
<feature type="transmembrane region" description="Helical" evidence="8">
    <location>
        <begin position="39"/>
        <end position="59"/>
    </location>
</feature>
<sequence length="253" mass="25517">MPAVLEAALAQPGLGLLVLAALLGGMARGFTGFGTGLVFMPVAGLVLAPAQAVAVIVLMDLAGTLPSLPRAARAGRPREIGMLALGMLAGVPAGIWALTVLPAEAFRWSVSLMALATVAALAAGWRWRGGRGPGMRVVVGGLSGLVGGATALAGPPVILYYMASPLPVAIVRANLLMFLSLVGVMMLALLALRGVLAGPELVLAAVLAVPFIAGARLGTALFRPDRAGLYRVTAYLMIAGSALVGLPLWQGGS</sequence>
<reference evidence="9 10" key="1">
    <citation type="submission" date="2023-09" db="EMBL/GenBank/DDBJ databases">
        <title>Xinfangfangia sedmenti sp. nov., isolated the sedment.</title>
        <authorList>
            <person name="Xu L."/>
        </authorList>
    </citation>
    <scope>NUCLEOTIDE SEQUENCE [LARGE SCALE GENOMIC DNA]</scope>
    <source>
        <strain evidence="9 10">LG-4</strain>
    </source>
</reference>
<evidence type="ECO:0000256" key="7">
    <source>
        <dbReference type="ARBA" id="ARBA00023136"/>
    </source>
</evidence>
<keyword evidence="5 8" id="KW-0812">Transmembrane</keyword>
<keyword evidence="6 8" id="KW-1133">Transmembrane helix</keyword>
<dbReference type="InterPro" id="IPR052017">
    <property type="entry name" value="TSUP"/>
</dbReference>
<keyword evidence="3" id="KW-0813">Transport</keyword>
<organism evidence="9 10">
    <name type="scientific">Ruixingdingia sedimenti</name>
    <dbReference type="NCBI Taxonomy" id="3073604"/>
    <lineage>
        <taxon>Bacteria</taxon>
        <taxon>Pseudomonadati</taxon>
        <taxon>Pseudomonadota</taxon>
        <taxon>Alphaproteobacteria</taxon>
        <taxon>Rhodobacterales</taxon>
        <taxon>Paracoccaceae</taxon>
        <taxon>Ruixingdingia</taxon>
    </lineage>
</organism>
<accession>A0ABU1F3B1</accession>
<evidence type="ECO:0000256" key="4">
    <source>
        <dbReference type="ARBA" id="ARBA00022475"/>
    </source>
</evidence>
<dbReference type="PANTHER" id="PTHR30269:SF37">
    <property type="entry name" value="MEMBRANE TRANSPORTER PROTEIN"/>
    <property type="match status" value="1"/>
</dbReference>
<dbReference type="InterPro" id="IPR002781">
    <property type="entry name" value="TM_pro_TauE-like"/>
</dbReference>
<keyword evidence="4 8" id="KW-1003">Cell membrane</keyword>
<feature type="transmembrane region" description="Helical" evidence="8">
    <location>
        <begin position="201"/>
        <end position="222"/>
    </location>
</feature>
<evidence type="ECO:0000313" key="10">
    <source>
        <dbReference type="Proteomes" id="UP001247754"/>
    </source>
</evidence>
<comment type="caution">
    <text evidence="9">The sequence shown here is derived from an EMBL/GenBank/DDBJ whole genome shotgun (WGS) entry which is preliminary data.</text>
</comment>
<comment type="similarity">
    <text evidence="2 8">Belongs to the 4-toluene sulfonate uptake permease (TSUP) (TC 2.A.102) family.</text>
</comment>
<gene>
    <name evidence="9" type="ORF">RGD00_02000</name>
</gene>
<keyword evidence="7 8" id="KW-0472">Membrane</keyword>